<proteinExistence type="predicted"/>
<keyword evidence="1" id="KW-1133">Transmembrane helix</keyword>
<feature type="domain" description="Zinc-ribbon" evidence="2">
    <location>
        <begin position="3"/>
        <end position="24"/>
    </location>
</feature>
<dbReference type="HOGENOM" id="CLU_478055_0_0_0"/>
<dbReference type="STRING" id="530564.Psta_1463"/>
<keyword evidence="4" id="KW-1185">Reference proteome</keyword>
<dbReference type="KEGG" id="psl:Psta_1463"/>
<dbReference type="EMBL" id="CP001848">
    <property type="protein sequence ID" value="ADB16138.1"/>
    <property type="molecule type" value="Genomic_DNA"/>
</dbReference>
<reference evidence="3 4" key="1">
    <citation type="journal article" date="2009" name="Stand. Genomic Sci.">
        <title>Complete genome sequence of Pirellula staleyi type strain (ATCC 27377).</title>
        <authorList>
            <person name="Clum A."/>
            <person name="Tindall B.J."/>
            <person name="Sikorski J."/>
            <person name="Ivanova N."/>
            <person name="Mavrommatis K."/>
            <person name="Lucas S."/>
            <person name="Glavina del Rio T."/>
            <person name="Nolan M."/>
            <person name="Chen F."/>
            <person name="Tice H."/>
            <person name="Pitluck S."/>
            <person name="Cheng J.F."/>
            <person name="Chertkov O."/>
            <person name="Brettin T."/>
            <person name="Han C."/>
            <person name="Detter J.C."/>
            <person name="Kuske C."/>
            <person name="Bruce D."/>
            <person name="Goodwin L."/>
            <person name="Ovchinikova G."/>
            <person name="Pati A."/>
            <person name="Mikhailova N."/>
            <person name="Chen A."/>
            <person name="Palaniappan K."/>
            <person name="Land M."/>
            <person name="Hauser L."/>
            <person name="Chang Y.J."/>
            <person name="Jeffries C.D."/>
            <person name="Chain P."/>
            <person name="Rohde M."/>
            <person name="Goker M."/>
            <person name="Bristow J."/>
            <person name="Eisen J.A."/>
            <person name="Markowitz V."/>
            <person name="Hugenholtz P."/>
            <person name="Kyrpides N.C."/>
            <person name="Klenk H.P."/>
            <person name="Lapidus A."/>
        </authorList>
    </citation>
    <scope>NUCLEOTIDE SEQUENCE [LARGE SCALE GENOMIC DNA]</scope>
    <source>
        <strain evidence="4">ATCC 27377 / DSM 6068 / ICPB 4128</strain>
    </source>
</reference>
<feature type="transmembrane region" description="Helical" evidence="1">
    <location>
        <begin position="438"/>
        <end position="470"/>
    </location>
</feature>
<name>D2QXF3_PIRSD</name>
<keyword evidence="1" id="KW-0472">Membrane</keyword>
<dbReference type="AlphaFoldDB" id="D2QXF3"/>
<evidence type="ECO:0000256" key="1">
    <source>
        <dbReference type="SAM" id="Phobius"/>
    </source>
</evidence>
<dbReference type="Proteomes" id="UP000001887">
    <property type="component" value="Chromosome"/>
</dbReference>
<accession>D2QXF3</accession>
<evidence type="ECO:0000259" key="2">
    <source>
        <dbReference type="Pfam" id="PF13240"/>
    </source>
</evidence>
<keyword evidence="1" id="KW-0812">Transmembrane</keyword>
<evidence type="ECO:0000313" key="4">
    <source>
        <dbReference type="Proteomes" id="UP000001887"/>
    </source>
</evidence>
<protein>
    <recommendedName>
        <fullName evidence="2">Zinc-ribbon domain-containing protein</fullName>
    </recommendedName>
</protein>
<dbReference type="InterPro" id="IPR026870">
    <property type="entry name" value="Zinc_ribbon_dom"/>
</dbReference>
<evidence type="ECO:0000313" key="3">
    <source>
        <dbReference type="EMBL" id="ADB16138.1"/>
    </source>
</evidence>
<organism evidence="3 4">
    <name type="scientific">Pirellula staleyi (strain ATCC 27377 / DSM 6068 / ICPB 4128)</name>
    <name type="common">Pirella staleyi</name>
    <dbReference type="NCBI Taxonomy" id="530564"/>
    <lineage>
        <taxon>Bacteria</taxon>
        <taxon>Pseudomonadati</taxon>
        <taxon>Planctomycetota</taxon>
        <taxon>Planctomycetia</taxon>
        <taxon>Pirellulales</taxon>
        <taxon>Pirellulaceae</taxon>
        <taxon>Pirellula</taxon>
    </lineage>
</organism>
<sequence>MNCNHCGTPLRDQARFCSSCGSPISAKSLAARVTIPTNLQAAIGVMADVVTRVEQELPGHQHGSFSKLATAIRSFREVRNEAATAAQLAAAEIPCVTILGSSAKQRLLLVNQLLETELFAGNWQESAGPITIAYGTAASATLLSGNSEPLELPLRPRDIGPGVLVQLPSPLLGHGHWAVASLPDLRSEASVESLLRVSLRSAVVVMTLTAHQLLSTSEQRVLDELVLPYAAAPVMLVVSDLDSVASAADREELATRLERFVSRRAAQIELVTQDPAAALRARLAAGIPAAAVRWTTLLAHLLDRSELLLPEPPPERAESDPTARNRSMLEGEHRLTQREAIAQLRGRASQLSLELSARLASASLEYLQHEATAHLVRDLKQAGEEAASLYARRMRSLLESERIFVPLGQSIESTSCSQLQVDVASRPEVEKKHGKRDYIALTATIAALSIPIMIMPPLAAAVVSVIGIIVTNNRRRHMAEAQLEAERAAITTQLAEWIDASTERIASDMKVQSDRWFEQLVQALEPSRPDQTADRVQQTDSPHEVIQVCRTLLAQIQLPADGVSSTEKLP</sequence>
<dbReference type="Pfam" id="PF13240">
    <property type="entry name" value="Zn_Ribbon_1"/>
    <property type="match status" value="1"/>
</dbReference>
<gene>
    <name evidence="3" type="ordered locus">Psta_1463</name>
</gene>
<dbReference type="OrthoDB" id="9815925at2"/>